<name>A0ACC2QBK9_9NEOP</name>
<comment type="caution">
    <text evidence="1">The sequence shown here is derived from an EMBL/GenBank/DDBJ whole genome shotgun (WGS) entry which is preliminary data.</text>
</comment>
<evidence type="ECO:0000313" key="1">
    <source>
        <dbReference type="EMBL" id="KAJ8713175.1"/>
    </source>
</evidence>
<proteinExistence type="predicted"/>
<keyword evidence="2" id="KW-1185">Reference proteome</keyword>
<dbReference type="EMBL" id="CM056797">
    <property type="protein sequence ID" value="KAJ8713175.1"/>
    <property type="molecule type" value="Genomic_DNA"/>
</dbReference>
<gene>
    <name evidence="1" type="ORF">PYW08_008479</name>
</gene>
<dbReference type="Proteomes" id="UP001231649">
    <property type="component" value="Chromosome 21"/>
</dbReference>
<sequence>MAAVHVNTQYRVVLCCWKIFIYILTMSGPIQPFPLEEEYKKNTKITPEDIKKFRDWVETQPHLPSEHITDMDLILTYHCCHRSSEVSKQVLDLHYTLKTLFSNFFKDRVVDDKILNTFNLYVLTLLEVKAYDDSAILYCRLLDSDPKKFIFAEALRAVLMLVDIWQYEQGTWPGFVILIDLDTCTLSHIARLDLQSVQQFLYFLQEAMLLKIKSLHFLNAPSFMDKLMMILRPFLKKELLEMLYIHQVGAKTLEKFLPMEGLPKGGGGQYKSLVQCKDDIVAKVKNSKDFVLEENKKRVVEAKRPGKPKTISDIFGGVEGSFKKLDID</sequence>
<evidence type="ECO:0000313" key="2">
    <source>
        <dbReference type="Proteomes" id="UP001231649"/>
    </source>
</evidence>
<accession>A0ACC2QBK9</accession>
<reference evidence="1" key="1">
    <citation type="submission" date="2023-03" db="EMBL/GenBank/DDBJ databases">
        <title>Chromosome-level genomes of two armyworms, Mythimna separata and Mythimna loreyi, provide insights into the biosynthesis and reception of sex pheromones.</title>
        <authorList>
            <person name="Zhao H."/>
        </authorList>
    </citation>
    <scope>NUCLEOTIDE SEQUENCE</scope>
    <source>
        <strain evidence="1">BeijingLab</strain>
    </source>
</reference>
<organism evidence="1 2">
    <name type="scientific">Mythimna loreyi</name>
    <dbReference type="NCBI Taxonomy" id="667449"/>
    <lineage>
        <taxon>Eukaryota</taxon>
        <taxon>Metazoa</taxon>
        <taxon>Ecdysozoa</taxon>
        <taxon>Arthropoda</taxon>
        <taxon>Hexapoda</taxon>
        <taxon>Insecta</taxon>
        <taxon>Pterygota</taxon>
        <taxon>Neoptera</taxon>
        <taxon>Endopterygota</taxon>
        <taxon>Lepidoptera</taxon>
        <taxon>Glossata</taxon>
        <taxon>Ditrysia</taxon>
        <taxon>Noctuoidea</taxon>
        <taxon>Noctuidae</taxon>
        <taxon>Noctuinae</taxon>
        <taxon>Hadenini</taxon>
        <taxon>Mythimna</taxon>
    </lineage>
</organism>
<protein>
    <submittedName>
        <fullName evidence="1">Uncharacterized protein</fullName>
    </submittedName>
</protein>